<dbReference type="SUPFAM" id="SSF54593">
    <property type="entry name" value="Glyoxalase/Bleomycin resistance protein/Dihydroxybiphenyl dioxygenase"/>
    <property type="match status" value="1"/>
</dbReference>
<comment type="caution">
    <text evidence="3">The sequence shown here is derived from an EMBL/GenBank/DDBJ whole genome shotgun (WGS) entry which is preliminary data.</text>
</comment>
<name>A0A1V6P7F4_PENDC</name>
<keyword evidence="4" id="KW-1185">Reference proteome</keyword>
<proteinExistence type="predicted"/>
<evidence type="ECO:0000313" key="3">
    <source>
        <dbReference type="EMBL" id="OQD72949.1"/>
    </source>
</evidence>
<dbReference type="STRING" id="69771.A0A1V6P7F4"/>
<dbReference type="InterPro" id="IPR029068">
    <property type="entry name" value="Glyas_Bleomycin-R_OHBP_Dase"/>
</dbReference>
<accession>A0A1V6P7F4</accession>
<dbReference type="Pfam" id="PF00903">
    <property type="entry name" value="Glyoxalase"/>
    <property type="match status" value="1"/>
</dbReference>
<reference evidence="4" key="1">
    <citation type="journal article" date="2017" name="Nat. Microbiol.">
        <title>Global analysis of biosynthetic gene clusters reveals vast potential of secondary metabolite production in Penicillium species.</title>
        <authorList>
            <person name="Nielsen J.C."/>
            <person name="Grijseels S."/>
            <person name="Prigent S."/>
            <person name="Ji B."/>
            <person name="Dainat J."/>
            <person name="Nielsen K.F."/>
            <person name="Frisvad J.C."/>
            <person name="Workman M."/>
            <person name="Nielsen J."/>
        </authorList>
    </citation>
    <scope>NUCLEOTIDE SEQUENCE [LARGE SCALE GENOMIC DNA]</scope>
    <source>
        <strain evidence="4">IBT 11843</strain>
    </source>
</reference>
<feature type="domain" description="VOC" evidence="2">
    <location>
        <begin position="38"/>
        <end position="141"/>
    </location>
</feature>
<protein>
    <recommendedName>
        <fullName evidence="2">VOC domain-containing protein</fullName>
    </recommendedName>
</protein>
<dbReference type="AlphaFoldDB" id="A0A1V6P7F4"/>
<dbReference type="Gene3D" id="3.10.180.10">
    <property type="entry name" value="2,3-Dihydroxybiphenyl 1,2-Dioxygenase, domain 1"/>
    <property type="match status" value="1"/>
</dbReference>
<organism evidence="3 4">
    <name type="scientific">Penicillium decumbens</name>
    <dbReference type="NCBI Taxonomy" id="69771"/>
    <lineage>
        <taxon>Eukaryota</taxon>
        <taxon>Fungi</taxon>
        <taxon>Dikarya</taxon>
        <taxon>Ascomycota</taxon>
        <taxon>Pezizomycotina</taxon>
        <taxon>Eurotiomycetes</taxon>
        <taxon>Eurotiomycetidae</taxon>
        <taxon>Eurotiales</taxon>
        <taxon>Aspergillaceae</taxon>
        <taxon>Penicillium</taxon>
    </lineage>
</organism>
<dbReference type="OrthoDB" id="16820at2759"/>
<sequence>MTGNSFLSIPPNEAGIFAPGGPTPTFNPPPSTTTANYRLNHLAIRIKDPSRSLHFYVDLLGMRVIFTMNAGPFTIYYLGHPPPETNLDEWAKSTSQIPVMTRTSGLLELYHVHGSENVATDDVPGFAHLGFTVPDGVGAVV</sequence>
<dbReference type="EMBL" id="MDYL01000018">
    <property type="protein sequence ID" value="OQD72949.1"/>
    <property type="molecule type" value="Genomic_DNA"/>
</dbReference>
<dbReference type="InterPro" id="IPR004360">
    <property type="entry name" value="Glyas_Fos-R_dOase_dom"/>
</dbReference>
<evidence type="ECO:0000259" key="2">
    <source>
        <dbReference type="PROSITE" id="PS51819"/>
    </source>
</evidence>
<dbReference type="PANTHER" id="PTHR10374:SF19">
    <property type="entry name" value="LYASE (GLO1), PUTATIVE (AFU_ORTHOLOGUE AFUA_2G13550)-RELATED"/>
    <property type="match status" value="1"/>
</dbReference>
<evidence type="ECO:0000313" key="4">
    <source>
        <dbReference type="Proteomes" id="UP000191522"/>
    </source>
</evidence>
<gene>
    <name evidence="3" type="ORF">PENDEC_c018G00664</name>
</gene>
<dbReference type="InterPro" id="IPR037523">
    <property type="entry name" value="VOC_core"/>
</dbReference>
<dbReference type="PROSITE" id="PS51819">
    <property type="entry name" value="VOC"/>
    <property type="match status" value="1"/>
</dbReference>
<evidence type="ECO:0000256" key="1">
    <source>
        <dbReference type="SAM" id="MobiDB-lite"/>
    </source>
</evidence>
<feature type="region of interest" description="Disordered" evidence="1">
    <location>
        <begin position="1"/>
        <end position="29"/>
    </location>
</feature>
<dbReference type="Proteomes" id="UP000191522">
    <property type="component" value="Unassembled WGS sequence"/>
</dbReference>
<dbReference type="PANTHER" id="PTHR10374">
    <property type="entry name" value="LACTOYLGLUTATHIONE LYASE GLYOXALASE I"/>
    <property type="match status" value="1"/>
</dbReference>